<sequence length="161" mass="17854">MKPILISEGPHRNEAIIKNKKGRSQACSLVVEALLPRSCTLMEWDQFPTQELQGKMNGVLGGPHFAVVEFNADTAQPPVHQHFVRASLLQPPVTVILPHPSRSPFFLALRVRRSSSRVVPCPSCASFLLADLVFVVADLVFKRYLASFTFVVLAVFFSLLV</sequence>
<name>A0ABU6V9H4_9FABA</name>
<organism evidence="1 2">
    <name type="scientific">Stylosanthes scabra</name>
    <dbReference type="NCBI Taxonomy" id="79078"/>
    <lineage>
        <taxon>Eukaryota</taxon>
        <taxon>Viridiplantae</taxon>
        <taxon>Streptophyta</taxon>
        <taxon>Embryophyta</taxon>
        <taxon>Tracheophyta</taxon>
        <taxon>Spermatophyta</taxon>
        <taxon>Magnoliopsida</taxon>
        <taxon>eudicotyledons</taxon>
        <taxon>Gunneridae</taxon>
        <taxon>Pentapetalae</taxon>
        <taxon>rosids</taxon>
        <taxon>fabids</taxon>
        <taxon>Fabales</taxon>
        <taxon>Fabaceae</taxon>
        <taxon>Papilionoideae</taxon>
        <taxon>50 kb inversion clade</taxon>
        <taxon>dalbergioids sensu lato</taxon>
        <taxon>Dalbergieae</taxon>
        <taxon>Pterocarpus clade</taxon>
        <taxon>Stylosanthes</taxon>
    </lineage>
</organism>
<proteinExistence type="predicted"/>
<gene>
    <name evidence="1" type="ORF">PIB30_029943</name>
</gene>
<accession>A0ABU6V9H4</accession>
<comment type="caution">
    <text evidence="1">The sequence shown here is derived from an EMBL/GenBank/DDBJ whole genome shotgun (WGS) entry which is preliminary data.</text>
</comment>
<protein>
    <submittedName>
        <fullName evidence="1">Uncharacterized protein</fullName>
    </submittedName>
</protein>
<evidence type="ECO:0000313" key="1">
    <source>
        <dbReference type="EMBL" id="MED6170340.1"/>
    </source>
</evidence>
<evidence type="ECO:0000313" key="2">
    <source>
        <dbReference type="Proteomes" id="UP001341840"/>
    </source>
</evidence>
<reference evidence="1 2" key="1">
    <citation type="journal article" date="2023" name="Plants (Basel)">
        <title>Bridging the Gap: Combining Genomics and Transcriptomics Approaches to Understand Stylosanthes scabra, an Orphan Legume from the Brazilian Caatinga.</title>
        <authorList>
            <person name="Ferreira-Neto J.R.C."/>
            <person name="da Silva M.D."/>
            <person name="Binneck E."/>
            <person name="de Melo N.F."/>
            <person name="da Silva R.H."/>
            <person name="de Melo A.L.T.M."/>
            <person name="Pandolfi V."/>
            <person name="Bustamante F.O."/>
            <person name="Brasileiro-Vidal A.C."/>
            <person name="Benko-Iseppon A.M."/>
        </authorList>
    </citation>
    <scope>NUCLEOTIDE SEQUENCE [LARGE SCALE GENOMIC DNA]</scope>
    <source>
        <tissue evidence="1">Leaves</tissue>
    </source>
</reference>
<keyword evidence="2" id="KW-1185">Reference proteome</keyword>
<dbReference type="Proteomes" id="UP001341840">
    <property type="component" value="Unassembled WGS sequence"/>
</dbReference>
<dbReference type="EMBL" id="JASCZI010151158">
    <property type="protein sequence ID" value="MED6170340.1"/>
    <property type="molecule type" value="Genomic_DNA"/>
</dbReference>